<evidence type="ECO:0000256" key="2">
    <source>
        <dbReference type="SAM" id="Phobius"/>
    </source>
</evidence>
<keyword evidence="4" id="KW-1185">Reference proteome</keyword>
<feature type="compositionally biased region" description="Low complexity" evidence="1">
    <location>
        <begin position="1"/>
        <end position="11"/>
    </location>
</feature>
<sequence length="202" mass="22057">MLAPQAHLALPALPPPPRPTRLGGPARSLRPSSGTRGASRRGLEVLKAASAGRRGAMKGTDGKDGGALKNLHGRTELALDVFFFVSVQVLFRKLGCTNANTCALPWVVTAARGFFVLFNLCFMGTYTRLLSRARQRPSTPEIAQDITIMEGKRRKAAMKITVLLLLHVSLGLVAPLVTSCLITTVAFPFWWDRKASMLLKYW</sequence>
<dbReference type="Proteomes" id="UP000604046">
    <property type="component" value="Unassembled WGS sequence"/>
</dbReference>
<feature type="transmembrane region" description="Helical" evidence="2">
    <location>
        <begin position="162"/>
        <end position="191"/>
    </location>
</feature>
<feature type="transmembrane region" description="Helical" evidence="2">
    <location>
        <begin position="103"/>
        <end position="126"/>
    </location>
</feature>
<gene>
    <name evidence="3" type="ORF">SNAT2548_LOCUS17572</name>
</gene>
<keyword evidence="2" id="KW-0812">Transmembrane</keyword>
<organism evidence="3 4">
    <name type="scientific">Symbiodinium natans</name>
    <dbReference type="NCBI Taxonomy" id="878477"/>
    <lineage>
        <taxon>Eukaryota</taxon>
        <taxon>Sar</taxon>
        <taxon>Alveolata</taxon>
        <taxon>Dinophyceae</taxon>
        <taxon>Suessiales</taxon>
        <taxon>Symbiodiniaceae</taxon>
        <taxon>Symbiodinium</taxon>
    </lineage>
</organism>
<dbReference type="EMBL" id="CAJNDS010002116">
    <property type="protein sequence ID" value="CAE7335932.1"/>
    <property type="molecule type" value="Genomic_DNA"/>
</dbReference>
<evidence type="ECO:0000313" key="4">
    <source>
        <dbReference type="Proteomes" id="UP000604046"/>
    </source>
</evidence>
<dbReference type="AlphaFoldDB" id="A0A812NTI9"/>
<keyword evidence="2" id="KW-0472">Membrane</keyword>
<protein>
    <submittedName>
        <fullName evidence="3">Uncharacterized protein</fullName>
    </submittedName>
</protein>
<keyword evidence="2" id="KW-1133">Transmembrane helix</keyword>
<feature type="region of interest" description="Disordered" evidence="1">
    <location>
        <begin position="1"/>
        <end position="41"/>
    </location>
</feature>
<comment type="caution">
    <text evidence="3">The sequence shown here is derived from an EMBL/GenBank/DDBJ whole genome shotgun (WGS) entry which is preliminary data.</text>
</comment>
<name>A0A812NTI9_9DINO</name>
<reference evidence="3" key="1">
    <citation type="submission" date="2021-02" db="EMBL/GenBank/DDBJ databases">
        <authorList>
            <person name="Dougan E. K."/>
            <person name="Rhodes N."/>
            <person name="Thang M."/>
            <person name="Chan C."/>
        </authorList>
    </citation>
    <scope>NUCLEOTIDE SEQUENCE</scope>
</reference>
<dbReference type="OrthoDB" id="444257at2759"/>
<evidence type="ECO:0000313" key="3">
    <source>
        <dbReference type="EMBL" id="CAE7335932.1"/>
    </source>
</evidence>
<evidence type="ECO:0000256" key="1">
    <source>
        <dbReference type="SAM" id="MobiDB-lite"/>
    </source>
</evidence>
<accession>A0A812NTI9</accession>
<proteinExistence type="predicted"/>